<comment type="caution">
    <text evidence="1">The sequence shown here is derived from an EMBL/GenBank/DDBJ whole genome shotgun (WGS) entry which is preliminary data.</text>
</comment>
<organism evidence="1 2">
    <name type="scientific">Stenotrophomonas geniculata N1</name>
    <dbReference type="NCBI Taxonomy" id="1167641"/>
    <lineage>
        <taxon>Bacteria</taxon>
        <taxon>Pseudomonadati</taxon>
        <taxon>Pseudomonadota</taxon>
        <taxon>Gammaproteobacteria</taxon>
        <taxon>Lysobacterales</taxon>
        <taxon>Lysobacteraceae</taxon>
        <taxon>Stenotrophomonas</taxon>
    </lineage>
</organism>
<evidence type="ECO:0000313" key="1">
    <source>
        <dbReference type="EMBL" id="KOE97597.1"/>
    </source>
</evidence>
<protein>
    <submittedName>
        <fullName evidence="1">Uncharacterized protein</fullName>
    </submittedName>
</protein>
<dbReference type="AlphaFoldDB" id="A0A0L8A5E9"/>
<dbReference type="EMBL" id="AJLO02000041">
    <property type="protein sequence ID" value="KOE97597.1"/>
    <property type="molecule type" value="Genomic_DNA"/>
</dbReference>
<evidence type="ECO:0000313" key="2">
    <source>
        <dbReference type="Proteomes" id="UP000036890"/>
    </source>
</evidence>
<gene>
    <name evidence="1" type="ORF">W7K_19135</name>
</gene>
<proteinExistence type="predicted"/>
<dbReference type="Proteomes" id="UP000036890">
    <property type="component" value="Unassembled WGS sequence"/>
</dbReference>
<sequence>MADDRGAISTLEADSSQESWDGATYEVFAAERQCLPEDFEGRMQVAAAAIGAPWRAYDLHDGLCPILRGGNCQCGLVSYFSNGRWIAGVDMFHSVQDIFPLH</sequence>
<name>A0A0L8A5E9_9GAMM</name>
<accession>A0A0L8A5E9</accession>
<reference evidence="1 2" key="1">
    <citation type="journal article" date="2012" name="J. Bacteriol.">
        <title>Genome sequence of a novel nicotine-degrading strain, Pseudomonas geniculata N1.</title>
        <authorList>
            <person name="Tang H."/>
            <person name="Yu H."/>
            <person name="Tai C."/>
            <person name="Huang K."/>
            <person name="Liu Y."/>
            <person name="Wang L."/>
            <person name="Yao Y."/>
            <person name="Wu G."/>
            <person name="Xu P."/>
        </authorList>
    </citation>
    <scope>NUCLEOTIDE SEQUENCE [LARGE SCALE GENOMIC DNA]</scope>
    <source>
        <strain evidence="1 2">N1</strain>
    </source>
</reference>